<keyword evidence="2" id="KW-0802">TPR repeat</keyword>
<feature type="repeat" description="TPR" evidence="2">
    <location>
        <begin position="253"/>
        <end position="286"/>
    </location>
</feature>
<evidence type="ECO:0000256" key="3">
    <source>
        <dbReference type="SAM" id="MobiDB-lite"/>
    </source>
</evidence>
<dbReference type="SUPFAM" id="SSF48452">
    <property type="entry name" value="TPR-like"/>
    <property type="match status" value="1"/>
</dbReference>
<keyword evidence="5" id="KW-1185">Reference proteome</keyword>
<evidence type="ECO:0000256" key="2">
    <source>
        <dbReference type="PROSITE-ProRule" id="PRU00339"/>
    </source>
</evidence>
<sequence length="405" mass="42899">MGFWIVAFALSLTAAGLIARALARGGGAAHDADTDVQVYRDQLSEVDRDRARGVLSDAEAERLRIEVSRRLLEADRAGRGRATVGAAPGWATGAAITACGIGLVGGAFAIYAWLGAPGYPDMPLQSRIAAAEDARQDRPSQAEAEAQAPDRSVAPSEIDPEFETLIERLRTTMDNRPDDRRGQELLAVNEARLGNFAAAARAQERVVALKGAEAGAEDYAQLAEMLVAAAGGYVSPEAESAITRALQADGQNPQARYYAGLLYAQTGRPDRAFRIWRRLLEESPGDAPWVPPIRARIDSLAQAAGVNYSAPEPRGPSAADIAAAEDMSVEDRQEMIRGMVSRLSDRLATEGGPAADWARLIGAYGVLGDTEAAAEIWAEAQDAFSGDTSGLEQIRAAAEQAGVTE</sequence>
<proteinExistence type="predicted"/>
<evidence type="ECO:0000256" key="1">
    <source>
        <dbReference type="ARBA" id="ARBA00022748"/>
    </source>
</evidence>
<accession>A0A1H9PYS7</accession>
<name>A0A1H9PYS7_9RHOB</name>
<evidence type="ECO:0000313" key="4">
    <source>
        <dbReference type="EMBL" id="SER53290.1"/>
    </source>
</evidence>
<feature type="compositionally biased region" description="Basic and acidic residues" evidence="3">
    <location>
        <begin position="131"/>
        <end position="140"/>
    </location>
</feature>
<dbReference type="RefSeq" id="WP_092687523.1">
    <property type="nucleotide sequence ID" value="NZ_FOGU01000001.1"/>
</dbReference>
<evidence type="ECO:0000313" key="5">
    <source>
        <dbReference type="Proteomes" id="UP000198885"/>
    </source>
</evidence>
<dbReference type="InterPro" id="IPR019734">
    <property type="entry name" value="TPR_rpt"/>
</dbReference>
<dbReference type="EMBL" id="FOGU01000001">
    <property type="protein sequence ID" value="SER53290.1"/>
    <property type="molecule type" value="Genomic_DNA"/>
</dbReference>
<dbReference type="InterPro" id="IPR017560">
    <property type="entry name" value="Cyt_c_biogenesis_CcmI"/>
</dbReference>
<protein>
    <submittedName>
        <fullName evidence="4">Cytochrome c-type biogenesis protein CcmH</fullName>
    </submittedName>
</protein>
<dbReference type="PROSITE" id="PS50005">
    <property type="entry name" value="TPR"/>
    <property type="match status" value="1"/>
</dbReference>
<reference evidence="4 5" key="1">
    <citation type="submission" date="2016-10" db="EMBL/GenBank/DDBJ databases">
        <authorList>
            <person name="de Groot N.N."/>
        </authorList>
    </citation>
    <scope>NUCLEOTIDE SEQUENCE [LARGE SCALE GENOMIC DNA]</scope>
    <source>
        <strain evidence="4 5">DSM 23042</strain>
    </source>
</reference>
<feature type="region of interest" description="Disordered" evidence="3">
    <location>
        <begin position="131"/>
        <end position="157"/>
    </location>
</feature>
<dbReference type="STRING" id="641238.SAMN04490244_101397"/>
<dbReference type="AlphaFoldDB" id="A0A1H9PYS7"/>
<dbReference type="GO" id="GO:0017004">
    <property type="term" value="P:cytochrome complex assembly"/>
    <property type="evidence" value="ECO:0007669"/>
    <property type="project" value="UniProtKB-KW"/>
</dbReference>
<dbReference type="Gene3D" id="1.25.40.10">
    <property type="entry name" value="Tetratricopeptide repeat domain"/>
    <property type="match status" value="1"/>
</dbReference>
<dbReference type="Proteomes" id="UP000198885">
    <property type="component" value="Unassembled WGS sequence"/>
</dbReference>
<dbReference type="NCBIfam" id="TIGR03142">
    <property type="entry name" value="cytochro_ccmI"/>
    <property type="match status" value="1"/>
</dbReference>
<dbReference type="OrthoDB" id="9815847at2"/>
<keyword evidence="1" id="KW-0201">Cytochrome c-type biogenesis</keyword>
<gene>
    <name evidence="4" type="ORF">SAMN04490244_101397</name>
</gene>
<organism evidence="4 5">
    <name type="scientific">Tranquillimonas rosea</name>
    <dbReference type="NCBI Taxonomy" id="641238"/>
    <lineage>
        <taxon>Bacteria</taxon>
        <taxon>Pseudomonadati</taxon>
        <taxon>Pseudomonadota</taxon>
        <taxon>Alphaproteobacteria</taxon>
        <taxon>Rhodobacterales</taxon>
        <taxon>Roseobacteraceae</taxon>
        <taxon>Tranquillimonas</taxon>
    </lineage>
</organism>
<dbReference type="InterPro" id="IPR011990">
    <property type="entry name" value="TPR-like_helical_dom_sf"/>
</dbReference>